<dbReference type="GeneID" id="91090434"/>
<dbReference type="GO" id="GO:0000981">
    <property type="term" value="F:DNA-binding transcription factor activity, RNA polymerase II-specific"/>
    <property type="evidence" value="ECO:0007669"/>
    <property type="project" value="InterPro"/>
</dbReference>
<dbReference type="InterPro" id="IPR036864">
    <property type="entry name" value="Zn2-C6_fun-type_DNA-bd_sf"/>
</dbReference>
<protein>
    <recommendedName>
        <fullName evidence="1">Zn(2)-C6 fungal-type domain-containing protein</fullName>
    </recommendedName>
</protein>
<dbReference type="AlphaFoldDB" id="A0AAJ8JYM0"/>
<dbReference type="CDD" id="cd00067">
    <property type="entry name" value="GAL4"/>
    <property type="match status" value="1"/>
</dbReference>
<dbReference type="SMART" id="SM00066">
    <property type="entry name" value="GAL4"/>
    <property type="match status" value="1"/>
</dbReference>
<organism evidence="2 3">
    <name type="scientific">Cryptococcus depauperatus CBS 7841</name>
    <dbReference type="NCBI Taxonomy" id="1295531"/>
    <lineage>
        <taxon>Eukaryota</taxon>
        <taxon>Fungi</taxon>
        <taxon>Dikarya</taxon>
        <taxon>Basidiomycota</taxon>
        <taxon>Agaricomycotina</taxon>
        <taxon>Tremellomycetes</taxon>
        <taxon>Tremellales</taxon>
        <taxon>Cryptococcaceae</taxon>
        <taxon>Cryptococcus</taxon>
    </lineage>
</organism>
<reference evidence="2" key="2">
    <citation type="journal article" date="2022" name="Elife">
        <title>Obligate sexual reproduction of a homothallic fungus closely related to the Cryptococcus pathogenic species complex.</title>
        <authorList>
            <person name="Passer A.R."/>
            <person name="Clancey S.A."/>
            <person name="Shea T."/>
            <person name="David-Palma M."/>
            <person name="Averette A.F."/>
            <person name="Boekhout T."/>
            <person name="Porcel B.M."/>
            <person name="Nowrousian M."/>
            <person name="Cuomo C.A."/>
            <person name="Sun S."/>
            <person name="Heitman J."/>
            <person name="Coelho M.A."/>
        </authorList>
    </citation>
    <scope>NUCLEOTIDE SEQUENCE</scope>
    <source>
        <strain evidence="2">CBS 7841</strain>
    </source>
</reference>
<dbReference type="PROSITE" id="PS50048">
    <property type="entry name" value="ZN2_CY6_FUNGAL_2"/>
    <property type="match status" value="1"/>
</dbReference>
<reference evidence="2" key="3">
    <citation type="submission" date="2024-01" db="EMBL/GenBank/DDBJ databases">
        <authorList>
            <person name="Coelho M.A."/>
            <person name="David-Palma M."/>
            <person name="Shea T."/>
            <person name="Sun S."/>
            <person name="Cuomo C.A."/>
            <person name="Heitman J."/>
        </authorList>
    </citation>
    <scope>NUCLEOTIDE SEQUENCE</scope>
    <source>
        <strain evidence="2">CBS 7841</strain>
    </source>
</reference>
<sequence>MALSIKDSRLYYLSFASTVYLDFSTEQSPVDANAQSVTARDANVSKSTDHSQKSCQTTIDLKRQNLLASISKNETQLVHLCDCRPLPAISSNSQFLTTFPLIQISTTRFCPRPFSVRMSDLPNPALFTSLTRLPAPPTYARLYDRPVSPSIGDTPPVTLKPMLHKKPGDRSGQAKLAIDESCAINARSNRKPVLTILPAKSKRGLAAGGSRLRNVAACNQCRKQQSRCNGNSQMQEPCTRCSQMGKFCIHRNNMWQSNSYSQLLNNQDPDFEIYDPQQLDCLQPYLHLGIYQPGSSDALNQKYWQTDSQQLDCQALRAHRQDIQLLDSQ</sequence>
<dbReference type="PROSITE" id="PS00463">
    <property type="entry name" value="ZN2_CY6_FUNGAL_1"/>
    <property type="match status" value="1"/>
</dbReference>
<dbReference type="KEGG" id="cdep:91090434"/>
<dbReference type="SUPFAM" id="SSF57701">
    <property type="entry name" value="Zn2/Cys6 DNA-binding domain"/>
    <property type="match status" value="1"/>
</dbReference>
<evidence type="ECO:0000313" key="2">
    <source>
        <dbReference type="EMBL" id="WVN90981.1"/>
    </source>
</evidence>
<dbReference type="Pfam" id="PF00172">
    <property type="entry name" value="Zn_clus"/>
    <property type="match status" value="1"/>
</dbReference>
<gene>
    <name evidence="2" type="ORF">L203_106226</name>
</gene>
<feature type="domain" description="Zn(2)-C6 fungal-type" evidence="1">
    <location>
        <begin position="217"/>
        <end position="250"/>
    </location>
</feature>
<reference evidence="2" key="1">
    <citation type="submission" date="2016-06" db="EMBL/GenBank/DDBJ databases">
        <authorList>
            <person name="Cuomo C."/>
            <person name="Litvintseva A."/>
            <person name="Heitman J."/>
            <person name="Chen Y."/>
            <person name="Sun S."/>
            <person name="Springer D."/>
            <person name="Dromer F."/>
            <person name="Young S."/>
            <person name="Zeng Q."/>
            <person name="Chapman S."/>
            <person name="Gujja S."/>
            <person name="Saif S."/>
            <person name="Birren B."/>
        </authorList>
    </citation>
    <scope>NUCLEOTIDE SEQUENCE</scope>
    <source>
        <strain evidence="2">CBS 7841</strain>
    </source>
</reference>
<evidence type="ECO:0000259" key="1">
    <source>
        <dbReference type="PROSITE" id="PS50048"/>
    </source>
</evidence>
<dbReference type="RefSeq" id="XP_066071681.1">
    <property type="nucleotide sequence ID" value="XM_066215584.1"/>
</dbReference>
<evidence type="ECO:0000313" key="3">
    <source>
        <dbReference type="Proteomes" id="UP000094043"/>
    </source>
</evidence>
<dbReference type="GO" id="GO:0008270">
    <property type="term" value="F:zinc ion binding"/>
    <property type="evidence" value="ECO:0007669"/>
    <property type="project" value="InterPro"/>
</dbReference>
<dbReference type="Gene3D" id="4.10.240.10">
    <property type="entry name" value="Zn(2)-C6 fungal-type DNA-binding domain"/>
    <property type="match status" value="1"/>
</dbReference>
<dbReference type="InterPro" id="IPR001138">
    <property type="entry name" value="Zn2Cys6_DnaBD"/>
</dbReference>
<keyword evidence="3" id="KW-1185">Reference proteome</keyword>
<accession>A0AAJ8JYM0</accession>
<dbReference type="Proteomes" id="UP000094043">
    <property type="component" value="Chromosome 8"/>
</dbReference>
<proteinExistence type="predicted"/>
<name>A0AAJ8JYM0_9TREE</name>
<dbReference type="EMBL" id="CP143791">
    <property type="protein sequence ID" value="WVN90981.1"/>
    <property type="molecule type" value="Genomic_DNA"/>
</dbReference>